<evidence type="ECO:0000313" key="1">
    <source>
        <dbReference type="EMBL" id="CAG8454256.1"/>
    </source>
</evidence>
<dbReference type="EMBL" id="CAJVQA010000074">
    <property type="protein sequence ID" value="CAG8454256.1"/>
    <property type="molecule type" value="Genomic_DNA"/>
</dbReference>
<name>A0A9N8YXF8_9GLOM</name>
<keyword evidence="2" id="KW-1185">Reference proteome</keyword>
<protein>
    <submittedName>
        <fullName evidence="1">13434_t:CDS:1</fullName>
    </submittedName>
</protein>
<dbReference type="AlphaFoldDB" id="A0A9N8YXF8"/>
<reference evidence="1" key="1">
    <citation type="submission" date="2021-06" db="EMBL/GenBank/DDBJ databases">
        <authorList>
            <person name="Kallberg Y."/>
            <person name="Tangrot J."/>
            <person name="Rosling A."/>
        </authorList>
    </citation>
    <scope>NUCLEOTIDE SEQUENCE</scope>
    <source>
        <strain evidence="1">FL966</strain>
    </source>
</reference>
<sequence>MSNAQEALEEALEEAFEPRWRQYRYKEVPLYGEIRYYRCLPLI</sequence>
<proteinExistence type="predicted"/>
<evidence type="ECO:0000313" key="2">
    <source>
        <dbReference type="Proteomes" id="UP000789759"/>
    </source>
</evidence>
<organism evidence="1 2">
    <name type="scientific">Cetraspora pellucida</name>
    <dbReference type="NCBI Taxonomy" id="1433469"/>
    <lineage>
        <taxon>Eukaryota</taxon>
        <taxon>Fungi</taxon>
        <taxon>Fungi incertae sedis</taxon>
        <taxon>Mucoromycota</taxon>
        <taxon>Glomeromycotina</taxon>
        <taxon>Glomeromycetes</taxon>
        <taxon>Diversisporales</taxon>
        <taxon>Gigasporaceae</taxon>
        <taxon>Cetraspora</taxon>
    </lineage>
</organism>
<dbReference type="Proteomes" id="UP000789759">
    <property type="component" value="Unassembled WGS sequence"/>
</dbReference>
<accession>A0A9N8YXF8</accession>
<comment type="caution">
    <text evidence="1">The sequence shown here is derived from an EMBL/GenBank/DDBJ whole genome shotgun (WGS) entry which is preliminary data.</text>
</comment>
<gene>
    <name evidence="1" type="ORF">CPELLU_LOCUS305</name>
</gene>